<dbReference type="SMART" id="SM00060">
    <property type="entry name" value="FN3"/>
    <property type="match status" value="1"/>
</dbReference>
<dbReference type="PANTHER" id="PTHR23037">
    <property type="entry name" value="CYTOKINE RECEPTOR"/>
    <property type="match status" value="1"/>
</dbReference>
<dbReference type="OMA" id="HGPTYQG"/>
<keyword evidence="3 8" id="KW-0732">Signal</keyword>
<proteinExistence type="predicted"/>
<keyword evidence="11" id="KW-1185">Reference proteome</keyword>
<dbReference type="InterPro" id="IPR036116">
    <property type="entry name" value="FN3_sf"/>
</dbReference>
<dbReference type="PANTHER" id="PTHR23037:SF31">
    <property type="entry name" value="THROMBOPOIETIN RECEPTOR"/>
    <property type="match status" value="1"/>
</dbReference>
<evidence type="ECO:0000256" key="1">
    <source>
        <dbReference type="ARBA" id="ARBA00004479"/>
    </source>
</evidence>
<dbReference type="PROSITE" id="PS50853">
    <property type="entry name" value="FN3"/>
    <property type="match status" value="1"/>
</dbReference>
<name>A0A8D2KT12_VARKO</name>
<keyword evidence="2" id="KW-0812">Transmembrane</keyword>
<dbReference type="Pfam" id="PF09067">
    <property type="entry name" value="EpoR_lig-bind"/>
    <property type="match status" value="1"/>
</dbReference>
<dbReference type="AlphaFoldDB" id="A0A8D2KT12"/>
<keyword evidence="7" id="KW-0325">Glycoprotein</keyword>
<organism evidence="10 11">
    <name type="scientific">Varanus komodoensis</name>
    <name type="common">Komodo dragon</name>
    <dbReference type="NCBI Taxonomy" id="61221"/>
    <lineage>
        <taxon>Eukaryota</taxon>
        <taxon>Metazoa</taxon>
        <taxon>Chordata</taxon>
        <taxon>Craniata</taxon>
        <taxon>Vertebrata</taxon>
        <taxon>Euteleostomi</taxon>
        <taxon>Lepidosauria</taxon>
        <taxon>Squamata</taxon>
        <taxon>Bifurcata</taxon>
        <taxon>Unidentata</taxon>
        <taxon>Episquamata</taxon>
        <taxon>Toxicofera</taxon>
        <taxon>Anguimorpha</taxon>
        <taxon>Paleoanguimorpha</taxon>
        <taxon>Varanoidea</taxon>
        <taxon>Varanidae</taxon>
        <taxon>Varanus</taxon>
    </lineage>
</organism>
<evidence type="ECO:0000256" key="6">
    <source>
        <dbReference type="ARBA" id="ARBA00023170"/>
    </source>
</evidence>
<accession>A0A8D2KT12</accession>
<evidence type="ECO:0000256" key="5">
    <source>
        <dbReference type="ARBA" id="ARBA00023136"/>
    </source>
</evidence>
<dbReference type="Gene3D" id="2.60.40.10">
    <property type="entry name" value="Immunoglobulins"/>
    <property type="match status" value="4"/>
</dbReference>
<evidence type="ECO:0000313" key="10">
    <source>
        <dbReference type="Ensembl" id="ENSVKKP00000005052.1"/>
    </source>
</evidence>
<feature type="chain" id="PRO_5034140578" evidence="8">
    <location>
        <begin position="21"/>
        <end position="639"/>
    </location>
</feature>
<feature type="signal peptide" evidence="8">
    <location>
        <begin position="1"/>
        <end position="20"/>
    </location>
</feature>
<keyword evidence="4" id="KW-1133">Transmembrane helix</keyword>
<dbReference type="InterPro" id="IPR013783">
    <property type="entry name" value="Ig-like_fold"/>
</dbReference>
<dbReference type="InterPro" id="IPR015152">
    <property type="entry name" value="Growth/epo_recpt_lig-bind"/>
</dbReference>
<keyword evidence="6" id="KW-0675">Receptor</keyword>
<dbReference type="GO" id="GO:0004896">
    <property type="term" value="F:cytokine receptor activity"/>
    <property type="evidence" value="ECO:0007669"/>
    <property type="project" value="TreeGrafter"/>
</dbReference>
<dbReference type="Proteomes" id="UP000694545">
    <property type="component" value="Unplaced"/>
</dbReference>
<feature type="domain" description="Fibronectin type-III" evidence="9">
    <location>
        <begin position="131"/>
        <end position="219"/>
    </location>
</feature>
<dbReference type="Ensembl" id="ENSVKKT00000005191.1">
    <property type="protein sequence ID" value="ENSVKKP00000005052.1"/>
    <property type="gene ID" value="ENSVKKG00000003752.1"/>
</dbReference>
<sequence>MNCLELSLHYLLWVLPSLSCFGYLSLQQAAVLLNQNTIEAALLAKAAQDIICFSRTFEDLTCFWDEPAHMIWESGAVCRSASGQRHVCIFPSDHHGIQLFRELCVEVLDTASNRTTHSQKLSVDAVGLIAPPTNVTAVWSGLARELQVTWVPPPISYIEFLAYEVLYRAEGTGDPACQLRDLLPGQRYHIQVRTKPDGLSFDGLWGPWSQVVLAETPHLPGEIGLHCFTPDLHQLHCQWDWSPTEPDASQSHLYWAEDNSNKKRTQVWQKCEEEEKVKLLAYPYSHVCTFQPSNSSYISVLVTVTQDQQEVNYLEEPFELHHVVLTAPPRILQSTVNRGTIKLEWASPLEKLAEHLVYQIQYAPQDTLKLKTLQVQYSNNTEIHLANVGCYCFQLRTQPDGQMFRGRWSAWSEAVCIEIPPGAGKRDSATDLIITWPSVSILDSIILNVAVPLLLCVGLVLGLGCTCLSIYSSVKQKLWPPIPDLHRVLDGFLEDNGKQQQQTLEDVPLTCLLEVLSGVPLETPNYGPLQDTISMQQAEWNSQPSSHQHYMVLNPCRPQGGHNEIEYFDGTDDGYDSLPLSLEHDPSILSDPKTELSSFALFGTPLSAHETKEERKWEASGDQSTSATHISNQSYLLMG</sequence>
<dbReference type="GO" id="GO:0009897">
    <property type="term" value="C:external side of plasma membrane"/>
    <property type="evidence" value="ECO:0007669"/>
    <property type="project" value="TreeGrafter"/>
</dbReference>
<dbReference type="SUPFAM" id="SSF49265">
    <property type="entry name" value="Fibronectin type III"/>
    <property type="match status" value="4"/>
</dbReference>
<dbReference type="CDD" id="cd00063">
    <property type="entry name" value="FN3"/>
    <property type="match status" value="2"/>
</dbReference>
<dbReference type="InterPro" id="IPR003961">
    <property type="entry name" value="FN3_dom"/>
</dbReference>
<reference evidence="10" key="1">
    <citation type="submission" date="2025-08" db="UniProtKB">
        <authorList>
            <consortium name="Ensembl"/>
        </authorList>
    </citation>
    <scope>IDENTIFICATION</scope>
</reference>
<evidence type="ECO:0000256" key="4">
    <source>
        <dbReference type="ARBA" id="ARBA00022989"/>
    </source>
</evidence>
<evidence type="ECO:0000256" key="8">
    <source>
        <dbReference type="SAM" id="SignalP"/>
    </source>
</evidence>
<evidence type="ECO:0000259" key="9">
    <source>
        <dbReference type="PROSITE" id="PS50853"/>
    </source>
</evidence>
<reference evidence="10" key="2">
    <citation type="submission" date="2025-09" db="UniProtKB">
        <authorList>
            <consortium name="Ensembl"/>
        </authorList>
    </citation>
    <scope>IDENTIFICATION</scope>
</reference>
<evidence type="ECO:0000256" key="3">
    <source>
        <dbReference type="ARBA" id="ARBA00022729"/>
    </source>
</evidence>
<comment type="subcellular location">
    <subcellularLocation>
        <location evidence="1">Membrane</location>
        <topology evidence="1">Single-pass type I membrane protein</topology>
    </subcellularLocation>
</comment>
<evidence type="ECO:0000256" key="7">
    <source>
        <dbReference type="ARBA" id="ARBA00023180"/>
    </source>
</evidence>
<evidence type="ECO:0000313" key="11">
    <source>
        <dbReference type="Proteomes" id="UP000694545"/>
    </source>
</evidence>
<protein>
    <submittedName>
        <fullName evidence="10">MPL proto-oncogene, thrombopoietin receptor</fullName>
    </submittedName>
</protein>
<dbReference type="Pfam" id="PF00041">
    <property type="entry name" value="fn3"/>
    <property type="match status" value="1"/>
</dbReference>
<evidence type="ECO:0000256" key="2">
    <source>
        <dbReference type="ARBA" id="ARBA00022692"/>
    </source>
</evidence>
<keyword evidence="5" id="KW-0472">Membrane</keyword>